<dbReference type="PROSITE" id="PS50994">
    <property type="entry name" value="INTEGRASE"/>
    <property type="match status" value="1"/>
</dbReference>
<protein>
    <submittedName>
        <fullName evidence="3">Uncharacterized protein LOC112905148</fullName>
    </submittedName>
</protein>
<dbReference type="RefSeq" id="XP_025832766.1">
    <property type="nucleotide sequence ID" value="XM_025976981.1"/>
</dbReference>
<dbReference type="InterPro" id="IPR043128">
    <property type="entry name" value="Rev_trsase/Diguanyl_cyclase"/>
</dbReference>
<dbReference type="PANTHER" id="PTHR47331:SF4">
    <property type="entry name" value="PEPTIDASE S1 DOMAIN-CONTAINING PROTEIN"/>
    <property type="match status" value="1"/>
</dbReference>
<evidence type="ECO:0000313" key="3">
    <source>
        <dbReference type="RefSeq" id="XP_025832766.1"/>
    </source>
</evidence>
<dbReference type="InterPro" id="IPR036397">
    <property type="entry name" value="RNaseH_sf"/>
</dbReference>
<dbReference type="InterPro" id="IPR040676">
    <property type="entry name" value="DUF5641"/>
</dbReference>
<dbReference type="AlphaFoldDB" id="A0A7F5R9X2"/>
<dbReference type="InterPro" id="IPR008042">
    <property type="entry name" value="Retrotrans_Pao"/>
</dbReference>
<dbReference type="GO" id="GO:0071897">
    <property type="term" value="P:DNA biosynthetic process"/>
    <property type="evidence" value="ECO:0007669"/>
    <property type="project" value="UniProtKB-ARBA"/>
</dbReference>
<dbReference type="Pfam" id="PF18701">
    <property type="entry name" value="DUF5641"/>
    <property type="match status" value="1"/>
</dbReference>
<keyword evidence="2" id="KW-1185">Reference proteome</keyword>
<dbReference type="InParanoid" id="A0A7F5R9X2"/>
<dbReference type="Pfam" id="PF05380">
    <property type="entry name" value="Peptidase_A17"/>
    <property type="match status" value="1"/>
</dbReference>
<evidence type="ECO:0000259" key="1">
    <source>
        <dbReference type="PROSITE" id="PS50994"/>
    </source>
</evidence>
<accession>A0A7F5R9X2</accession>
<feature type="domain" description="Integrase catalytic" evidence="1">
    <location>
        <begin position="697"/>
        <end position="891"/>
    </location>
</feature>
<dbReference type="InterPro" id="IPR001584">
    <property type="entry name" value="Integrase_cat-core"/>
</dbReference>
<evidence type="ECO:0000313" key="2">
    <source>
        <dbReference type="Proteomes" id="UP000192223"/>
    </source>
</evidence>
<dbReference type="GeneID" id="112905148"/>
<sequence>MSLIEGEDNHSSIKYFIPHHAVIKKDSLTTKLRVVFDASAKTTTGSSLNDIQYVGPTIQNDLWSILVRFRTHAFILTADVAKMYRQILIEENQRNLQLILWRSNRDEPVQTFRLNTITYGMAASSFIAIRCLHQLAVEYQAKYPKASKIIQNDFYVDDLLTGFNSIEEAITLQRQIVEILNSGHFALRKWLSNDASLLNKITTDNNLEKGKLDLSNSSSTKTLGIIWNPQQDSFGYATTKCNMKGSVTKRTILSSIAQIFDPLGLLAPIVVTAKIIMQKLWQCKLAWDESVPMDLHSKWLKYRESLNLLNEINVPRHVICKTYNHIELHGFSDASEQAYGACIYLKSINSAGKAQISLLSAKSRVAPLKPITIPRLELCGAVLLAELYEKVKQTLDINIDNSFLWCDSTIVLCWINAIPTKWTTFVSNRVSKIQTLTRIENWKHVRTHDNPADLVSRGIDLKSLINCTLWWQGPEWLKGEQANWPISPIQLGTVNVEQRKVVAVMTQNPSHFELFSRFSSLIKLQRVTAYCYRFIQNCRHRNNKVIGNLNTVELQDALHLLVKNVQNLFYQKEINQLKLDKSLDSKSNLLSLAPFLDSKQILRVGGRIQNSQYNYDKKHPMILPPSHSFTKLLLRHEHTRLMHCGPNLLLSSIRDRFWPIAGKTLAKRIVHDCLLCARFKPTPFYHIMGNLPKDRVVPTFPFYNCGVDYAGPILIKNKRGRGSRFDKAYICVIVCFATKAIHLELVSSLSTESFLAAFRRFIARRGRPSNMYSDNGTTFKGANNELLELGQFLKGNDNQREIQTSLLNESINWHFIPPSSPHFGGIWEAGVKSVKTCLKKVAHTTNFVFEEFTTLLAQIEAILNSRPLCPLSVDPNDLDPLTPSHFLIGRKLTSLPEEELQHISTSRLSKFQHLQQITQHFWKRWSRDYLHQLQVRTKWKKPTQQDIQVGDLVVIRDNNTPTMQWKLGRIVELHPGADDVVRVVTIKTASGIRKRAASQICKLPVRACE</sequence>
<organism evidence="2 3">
    <name type="scientific">Agrilus planipennis</name>
    <name type="common">Emerald ash borer</name>
    <name type="synonym">Agrilus marcopoli</name>
    <dbReference type="NCBI Taxonomy" id="224129"/>
    <lineage>
        <taxon>Eukaryota</taxon>
        <taxon>Metazoa</taxon>
        <taxon>Ecdysozoa</taxon>
        <taxon>Arthropoda</taxon>
        <taxon>Hexapoda</taxon>
        <taxon>Insecta</taxon>
        <taxon>Pterygota</taxon>
        <taxon>Neoptera</taxon>
        <taxon>Endopterygota</taxon>
        <taxon>Coleoptera</taxon>
        <taxon>Polyphaga</taxon>
        <taxon>Elateriformia</taxon>
        <taxon>Buprestoidea</taxon>
        <taxon>Buprestidae</taxon>
        <taxon>Agrilinae</taxon>
        <taxon>Agrilus</taxon>
    </lineage>
</organism>
<dbReference type="SUPFAM" id="SSF56672">
    <property type="entry name" value="DNA/RNA polymerases"/>
    <property type="match status" value="1"/>
</dbReference>
<proteinExistence type="predicted"/>
<dbReference type="InterPro" id="IPR043502">
    <property type="entry name" value="DNA/RNA_pol_sf"/>
</dbReference>
<dbReference type="Gene3D" id="3.10.10.10">
    <property type="entry name" value="HIV Type 1 Reverse Transcriptase, subunit A, domain 1"/>
    <property type="match status" value="1"/>
</dbReference>
<dbReference type="GO" id="GO:0042575">
    <property type="term" value="C:DNA polymerase complex"/>
    <property type="evidence" value="ECO:0007669"/>
    <property type="project" value="UniProtKB-ARBA"/>
</dbReference>
<reference evidence="3" key="1">
    <citation type="submission" date="2025-08" db="UniProtKB">
        <authorList>
            <consortium name="RefSeq"/>
        </authorList>
    </citation>
    <scope>IDENTIFICATION</scope>
    <source>
        <tissue evidence="3">Entire body</tissue>
    </source>
</reference>
<dbReference type="PANTHER" id="PTHR47331">
    <property type="entry name" value="PHD-TYPE DOMAIN-CONTAINING PROTEIN"/>
    <property type="match status" value="1"/>
</dbReference>
<dbReference type="GO" id="GO:0003676">
    <property type="term" value="F:nucleic acid binding"/>
    <property type="evidence" value="ECO:0007669"/>
    <property type="project" value="InterPro"/>
</dbReference>
<dbReference type="InterPro" id="IPR012337">
    <property type="entry name" value="RNaseH-like_sf"/>
</dbReference>
<dbReference type="SUPFAM" id="SSF53098">
    <property type="entry name" value="Ribonuclease H-like"/>
    <property type="match status" value="1"/>
</dbReference>
<dbReference type="Gene3D" id="3.30.420.10">
    <property type="entry name" value="Ribonuclease H-like superfamily/Ribonuclease H"/>
    <property type="match status" value="1"/>
</dbReference>
<name>A0A7F5R9X2_AGRPL</name>
<dbReference type="CDD" id="cd01644">
    <property type="entry name" value="RT_pepA17"/>
    <property type="match status" value="1"/>
</dbReference>
<gene>
    <name evidence="3" type="primary">LOC112905148</name>
</gene>
<dbReference type="KEGG" id="apln:112905148"/>
<dbReference type="Proteomes" id="UP000192223">
    <property type="component" value="Unplaced"/>
</dbReference>
<dbReference type="OrthoDB" id="7764418at2759"/>
<dbReference type="Gene3D" id="3.30.70.270">
    <property type="match status" value="1"/>
</dbReference>
<dbReference type="GO" id="GO:0015074">
    <property type="term" value="P:DNA integration"/>
    <property type="evidence" value="ECO:0007669"/>
    <property type="project" value="InterPro"/>
</dbReference>